<reference evidence="2 3" key="1">
    <citation type="submission" date="2018-06" db="EMBL/GenBank/DDBJ databases">
        <title>Comparative genomics reveals the genomic features of Rhizophagus irregularis, R. cerebriforme, R. diaphanum and Gigaspora rosea, and their symbiotic lifestyle signature.</title>
        <authorList>
            <person name="Morin E."/>
            <person name="San Clemente H."/>
            <person name="Chen E.C.H."/>
            <person name="De La Providencia I."/>
            <person name="Hainaut M."/>
            <person name="Kuo A."/>
            <person name="Kohler A."/>
            <person name="Murat C."/>
            <person name="Tang N."/>
            <person name="Roy S."/>
            <person name="Loubradou J."/>
            <person name="Henrissat B."/>
            <person name="Grigoriev I.V."/>
            <person name="Corradi N."/>
            <person name="Roux C."/>
            <person name="Martin F.M."/>
        </authorList>
    </citation>
    <scope>NUCLEOTIDE SEQUENCE [LARGE SCALE GENOMIC DNA]</scope>
    <source>
        <strain evidence="2 3">DAOM 194757</strain>
    </source>
</reference>
<proteinExistence type="predicted"/>
<organism evidence="2 3">
    <name type="scientific">Gigaspora rosea</name>
    <dbReference type="NCBI Taxonomy" id="44941"/>
    <lineage>
        <taxon>Eukaryota</taxon>
        <taxon>Fungi</taxon>
        <taxon>Fungi incertae sedis</taxon>
        <taxon>Mucoromycota</taxon>
        <taxon>Glomeromycotina</taxon>
        <taxon>Glomeromycetes</taxon>
        <taxon>Diversisporales</taxon>
        <taxon>Gigasporaceae</taxon>
        <taxon>Gigaspora</taxon>
    </lineage>
</organism>
<keyword evidence="3" id="KW-1185">Reference proteome</keyword>
<accession>A0A397VW06</accession>
<dbReference type="Proteomes" id="UP000266673">
    <property type="component" value="Unassembled WGS sequence"/>
</dbReference>
<dbReference type="Pfam" id="PF03985">
    <property type="entry name" value="Paf1"/>
    <property type="match status" value="1"/>
</dbReference>
<feature type="compositionally biased region" description="Polar residues" evidence="1">
    <location>
        <begin position="1"/>
        <end position="18"/>
    </location>
</feature>
<dbReference type="GO" id="GO:0006368">
    <property type="term" value="P:transcription elongation by RNA polymerase II"/>
    <property type="evidence" value="ECO:0007669"/>
    <property type="project" value="InterPro"/>
</dbReference>
<dbReference type="STRING" id="44941.A0A397VW06"/>
<comment type="caution">
    <text evidence="2">The sequence shown here is derived from an EMBL/GenBank/DDBJ whole genome shotgun (WGS) entry which is preliminary data.</text>
</comment>
<sequence length="246" mass="29807">MTQHISASETVHQGNNTEKTMESRMATSKVNKMDLKQSHEEQITAIEESFKIANDPEFLKKLKHPKNPKANSEQILFIFPDFEYMLWLYRLVLIMTLGKDFPWKTMKIVGKIETSEFLLKDYQILDRMMIVKDITNINGLETMLQIRIKIQRILNCYLWNATLTKVKQMKKRWFMFLFCQMDIKRRRPTKRFRAPENYGKSRYLKCSYEIPTDEKESQLRLLKKERLRDYEIECIMKKRRRIERNF</sequence>
<dbReference type="InterPro" id="IPR007133">
    <property type="entry name" value="RNA_pol_II-assoc_Paf1"/>
</dbReference>
<dbReference type="GO" id="GO:0016593">
    <property type="term" value="C:Cdc73/Paf1 complex"/>
    <property type="evidence" value="ECO:0007669"/>
    <property type="project" value="InterPro"/>
</dbReference>
<dbReference type="OrthoDB" id="10260285at2759"/>
<evidence type="ECO:0000256" key="1">
    <source>
        <dbReference type="SAM" id="MobiDB-lite"/>
    </source>
</evidence>
<dbReference type="AlphaFoldDB" id="A0A397VW06"/>
<dbReference type="EMBL" id="QKWP01000185">
    <property type="protein sequence ID" value="RIB25169.1"/>
    <property type="molecule type" value="Genomic_DNA"/>
</dbReference>
<evidence type="ECO:0000313" key="2">
    <source>
        <dbReference type="EMBL" id="RIB25169.1"/>
    </source>
</evidence>
<gene>
    <name evidence="2" type="ORF">C2G38_531746</name>
</gene>
<feature type="region of interest" description="Disordered" evidence="1">
    <location>
        <begin position="1"/>
        <end position="26"/>
    </location>
</feature>
<evidence type="ECO:0000313" key="3">
    <source>
        <dbReference type="Proteomes" id="UP000266673"/>
    </source>
</evidence>
<name>A0A397VW06_9GLOM</name>
<protein>
    <submittedName>
        <fullName evidence="2">Uncharacterized protein</fullName>
    </submittedName>
</protein>